<comment type="caution">
    <text evidence="1">The sequence shown here is derived from an EMBL/GenBank/DDBJ whole genome shotgun (WGS) entry which is preliminary data.</text>
</comment>
<organism evidence="1 2">
    <name type="scientific">Trichostrongylus colubriformis</name>
    <name type="common">Black scour worm</name>
    <dbReference type="NCBI Taxonomy" id="6319"/>
    <lineage>
        <taxon>Eukaryota</taxon>
        <taxon>Metazoa</taxon>
        <taxon>Ecdysozoa</taxon>
        <taxon>Nematoda</taxon>
        <taxon>Chromadorea</taxon>
        <taxon>Rhabditida</taxon>
        <taxon>Rhabditina</taxon>
        <taxon>Rhabditomorpha</taxon>
        <taxon>Strongyloidea</taxon>
        <taxon>Trichostrongylidae</taxon>
        <taxon>Trichostrongylus</taxon>
    </lineage>
</organism>
<accession>A0AAN8F235</accession>
<keyword evidence="2" id="KW-1185">Reference proteome</keyword>
<protein>
    <submittedName>
        <fullName evidence="1">Uncharacterized protein</fullName>
    </submittedName>
</protein>
<name>A0AAN8F235_TRICO</name>
<dbReference type="Proteomes" id="UP001331761">
    <property type="component" value="Unassembled WGS sequence"/>
</dbReference>
<sequence length="57" mass="6781">MVDISINCCDNTHMVQDCFYCILLFCRQRIAMIVDFVVLKCKHVARQAFASVDWRYF</sequence>
<dbReference type="AlphaFoldDB" id="A0AAN8F235"/>
<gene>
    <name evidence="1" type="ORF">GCK32_022640</name>
</gene>
<reference evidence="1 2" key="1">
    <citation type="submission" date="2019-10" db="EMBL/GenBank/DDBJ databases">
        <title>Assembly and Annotation for the nematode Trichostrongylus colubriformis.</title>
        <authorList>
            <person name="Martin J."/>
        </authorList>
    </citation>
    <scope>NUCLEOTIDE SEQUENCE [LARGE SCALE GENOMIC DNA]</scope>
    <source>
        <strain evidence="1">G859</strain>
        <tissue evidence="1">Whole worm</tissue>
    </source>
</reference>
<evidence type="ECO:0000313" key="2">
    <source>
        <dbReference type="Proteomes" id="UP001331761"/>
    </source>
</evidence>
<dbReference type="EMBL" id="WIXE01020357">
    <property type="protein sequence ID" value="KAK5969275.1"/>
    <property type="molecule type" value="Genomic_DNA"/>
</dbReference>
<proteinExistence type="predicted"/>
<evidence type="ECO:0000313" key="1">
    <source>
        <dbReference type="EMBL" id="KAK5969275.1"/>
    </source>
</evidence>